<dbReference type="Pfam" id="PF05221">
    <property type="entry name" value="AdoHcyase"/>
    <property type="match status" value="2"/>
</dbReference>
<comment type="cofactor">
    <cofactor evidence="4 6 7">
        <name>NAD(+)</name>
        <dbReference type="ChEBI" id="CHEBI:57540"/>
    </cofactor>
    <text evidence="4 6 7">Binds 1 NAD(+) per subunit.</text>
</comment>
<dbReference type="AlphaFoldDB" id="A0A1G2E343"/>
<keyword evidence="4 7" id="KW-0378">Hydrolase</keyword>
<dbReference type="NCBIfam" id="NF004005">
    <property type="entry name" value="PRK05476.2-3"/>
    <property type="match status" value="1"/>
</dbReference>
<comment type="subcellular location">
    <subcellularLocation>
        <location evidence="4">Cytoplasm</location>
    </subcellularLocation>
</comment>
<dbReference type="GO" id="GO:0006730">
    <property type="term" value="P:one-carbon metabolic process"/>
    <property type="evidence" value="ECO:0007669"/>
    <property type="project" value="UniProtKB-UniRule"/>
</dbReference>
<dbReference type="Proteomes" id="UP000178721">
    <property type="component" value="Unassembled WGS sequence"/>
</dbReference>
<comment type="function">
    <text evidence="4">May play a key role in the regulation of the intracellular concentration of adenosylhomocysteine.</text>
</comment>
<dbReference type="UniPathway" id="UPA00314">
    <property type="reaction ID" value="UER00076"/>
</dbReference>
<dbReference type="PIRSF" id="PIRSF001109">
    <property type="entry name" value="Ad_hcy_hydrolase"/>
    <property type="match status" value="1"/>
</dbReference>
<dbReference type="CDD" id="cd00401">
    <property type="entry name" value="SAHH"/>
    <property type="match status" value="1"/>
</dbReference>
<dbReference type="SUPFAM" id="SSF51735">
    <property type="entry name" value="NAD(P)-binding Rossmann-fold domains"/>
    <property type="match status" value="1"/>
</dbReference>
<feature type="domain" description="S-adenosyl-L-homocysteine hydrolase NAD binding" evidence="9">
    <location>
        <begin position="186"/>
        <end position="347"/>
    </location>
</feature>
<evidence type="ECO:0000313" key="11">
    <source>
        <dbReference type="Proteomes" id="UP000178721"/>
    </source>
</evidence>
<comment type="pathway">
    <text evidence="4 7">Amino-acid biosynthesis; L-homocysteine biosynthesis; L-homocysteine from S-adenosyl-L-homocysteine: step 1/1.</text>
</comment>
<evidence type="ECO:0000256" key="6">
    <source>
        <dbReference type="PIRSR" id="PIRSR001109-2"/>
    </source>
</evidence>
<name>A0A1G2E343_9BACT</name>
<dbReference type="SMART" id="SM00997">
    <property type="entry name" value="AdoHcyase_NAD"/>
    <property type="match status" value="1"/>
</dbReference>
<dbReference type="PANTHER" id="PTHR23420:SF0">
    <property type="entry name" value="ADENOSYLHOMOCYSTEINASE"/>
    <property type="match status" value="1"/>
</dbReference>
<feature type="binding site" evidence="4 5">
    <location>
        <position position="181"/>
    </location>
    <ligand>
        <name>substrate</name>
    </ligand>
</feature>
<keyword evidence="3 4" id="KW-0520">NAD</keyword>
<dbReference type="PROSITE" id="PS00738">
    <property type="entry name" value="ADOHCYASE_1"/>
    <property type="match status" value="1"/>
</dbReference>
<dbReference type="HAMAP" id="MF_00563">
    <property type="entry name" value="AdoHcyase"/>
    <property type="match status" value="1"/>
</dbReference>
<comment type="caution">
    <text evidence="10">The sequence shown here is derived from an EMBL/GenBank/DDBJ whole genome shotgun (WGS) entry which is preliminary data.</text>
</comment>
<dbReference type="InterPro" id="IPR000043">
    <property type="entry name" value="Adenosylhomocysteinase-like"/>
</dbReference>
<comment type="catalytic activity">
    <reaction evidence="4 7">
        <text>S-adenosyl-L-homocysteine + H2O = L-homocysteine + adenosine</text>
        <dbReference type="Rhea" id="RHEA:21708"/>
        <dbReference type="ChEBI" id="CHEBI:15377"/>
        <dbReference type="ChEBI" id="CHEBI:16335"/>
        <dbReference type="ChEBI" id="CHEBI:57856"/>
        <dbReference type="ChEBI" id="CHEBI:58199"/>
        <dbReference type="EC" id="3.13.2.1"/>
    </reaction>
</comment>
<organism evidence="10 11">
    <name type="scientific">Candidatus Nealsonbacteria bacterium RIFCSPHIGHO2_01_FULL_43_31</name>
    <dbReference type="NCBI Taxonomy" id="1801665"/>
    <lineage>
        <taxon>Bacteria</taxon>
        <taxon>Candidatus Nealsoniibacteriota</taxon>
    </lineage>
</organism>
<dbReference type="EC" id="3.13.2.1" evidence="4"/>
<evidence type="ECO:0000259" key="9">
    <source>
        <dbReference type="SMART" id="SM00997"/>
    </source>
</evidence>
<comment type="caution">
    <text evidence="4">Lacks conserved residue(s) required for the propagation of feature annotation.</text>
</comment>
<feature type="binding site" evidence="4 5">
    <location>
        <position position="185"/>
    </location>
    <ligand>
        <name>substrate</name>
    </ligand>
</feature>
<dbReference type="Gene3D" id="3.40.50.720">
    <property type="entry name" value="NAD(P)-binding Rossmann-like Domain"/>
    <property type="match status" value="1"/>
</dbReference>
<feature type="binding site" evidence="6">
    <location>
        <position position="348"/>
    </location>
    <ligand>
        <name>NAD(+)</name>
        <dbReference type="ChEBI" id="CHEBI:57540"/>
    </ligand>
</feature>
<dbReference type="InterPro" id="IPR042172">
    <property type="entry name" value="Adenosylhomocyst_ase-like_sf"/>
</dbReference>
<dbReference type="InterPro" id="IPR020082">
    <property type="entry name" value="S-Ado-L-homoCys_hydrolase_CS"/>
</dbReference>
<accession>A0A1G2E343</accession>
<feature type="binding site" evidence="4 6">
    <location>
        <begin position="152"/>
        <end position="154"/>
    </location>
    <ligand>
        <name>NAD(+)</name>
        <dbReference type="ChEBI" id="CHEBI:57540"/>
    </ligand>
</feature>
<evidence type="ECO:0000256" key="1">
    <source>
        <dbReference type="ARBA" id="ARBA00007122"/>
    </source>
</evidence>
<feature type="binding site" evidence="4 6">
    <location>
        <begin position="294"/>
        <end position="296"/>
    </location>
    <ligand>
        <name>NAD(+)</name>
        <dbReference type="ChEBI" id="CHEBI:57540"/>
    </ligand>
</feature>
<feature type="binding site" evidence="4 5">
    <location>
        <position position="54"/>
    </location>
    <ligand>
        <name>substrate</name>
    </ligand>
</feature>
<protein>
    <recommendedName>
        <fullName evidence="4">Adenosylhomocysteinase</fullName>
        <ecNumber evidence="4">3.13.2.1</ecNumber>
    </recommendedName>
    <alternativeName>
        <fullName evidence="4">S-adenosyl-L-homocysteine hydrolase</fullName>
        <shortName evidence="4">AdoHcyase</shortName>
    </alternativeName>
</protein>
<dbReference type="GO" id="GO:0033353">
    <property type="term" value="P:S-adenosylmethionine cycle"/>
    <property type="evidence" value="ECO:0007669"/>
    <property type="project" value="TreeGrafter"/>
</dbReference>
<feature type="binding site" evidence="4 6">
    <location>
        <position position="238"/>
    </location>
    <ligand>
        <name>NAD(+)</name>
        <dbReference type="ChEBI" id="CHEBI:57540"/>
    </ligand>
</feature>
<sequence>MKTYDIKDLSLAPIGKLKIEWAGQQMPVLKKIQKRLQEKKLFKGLTIAACLHVTSETANLMIALKAGGAEVVICASNPLSTQDVVAASLVKDYGIPTFAIHGENNDLYNKHLEQALDFKPQVTLDDGGDLIHLLHTKRKDLMKNIIGSAEETTTGVIRLKAMEKDKALKVPVIAVNDSDTKHLFDNRYGTGQSTIDGIIRATNILLAGKNFVIAGYGWCSRGIASRAKGMGANVIVTEVDNVRALEAAMDGFRVMKMVSAAKIGDIIVSATGDKGVISMDIIRILKDGAILANSGHFDVEIDMAGLKKAAKSKRTLRNSLEEYVLKNGKKVYILGEGRLVNLAAAEGHPAEVMDMSFANQALAIKYFLENRGKLENKVYVLPKKLDQEVASLKLQAMGISIDRLTKEQKKYLSSWDEGTK</sequence>
<evidence type="ECO:0000313" key="10">
    <source>
        <dbReference type="EMBL" id="OGZ20274.1"/>
    </source>
</evidence>
<dbReference type="GO" id="GO:0004013">
    <property type="term" value="F:adenosylhomocysteinase activity"/>
    <property type="evidence" value="ECO:0007669"/>
    <property type="project" value="UniProtKB-UniRule"/>
</dbReference>
<dbReference type="SUPFAM" id="SSF52283">
    <property type="entry name" value="Formate/glycerate dehydrogenase catalytic domain-like"/>
    <property type="match status" value="1"/>
</dbReference>
<dbReference type="PANTHER" id="PTHR23420">
    <property type="entry name" value="ADENOSYLHOMOCYSTEINASE"/>
    <property type="match status" value="1"/>
</dbReference>
<feature type="binding site" evidence="6">
    <location>
        <begin position="217"/>
        <end position="222"/>
    </location>
    <ligand>
        <name>NAD(+)</name>
        <dbReference type="ChEBI" id="CHEBI:57540"/>
    </ligand>
</feature>
<dbReference type="EMBL" id="MHMA01000019">
    <property type="protein sequence ID" value="OGZ20274.1"/>
    <property type="molecule type" value="Genomic_DNA"/>
</dbReference>
<feature type="binding site" evidence="4">
    <location>
        <position position="186"/>
    </location>
    <ligand>
        <name>NAD(+)</name>
        <dbReference type="ChEBI" id="CHEBI:57540"/>
    </ligand>
</feature>
<evidence type="ECO:0000256" key="5">
    <source>
        <dbReference type="PIRSR" id="PIRSR001109-1"/>
    </source>
</evidence>
<dbReference type="InterPro" id="IPR015878">
    <property type="entry name" value="Ado_hCys_hydrolase_NAD-bd"/>
</dbReference>
<gene>
    <name evidence="4" type="primary">ahcY</name>
    <name evidence="10" type="ORF">A2654_01165</name>
</gene>
<feature type="binding site" evidence="4 6">
    <location>
        <position position="341"/>
    </location>
    <ligand>
        <name>NAD(+)</name>
        <dbReference type="ChEBI" id="CHEBI:57540"/>
    </ligand>
</feature>
<keyword evidence="2 4" id="KW-0554">One-carbon metabolism</keyword>
<dbReference type="Gene3D" id="3.40.50.1480">
    <property type="entry name" value="Adenosylhomocysteinase-like"/>
    <property type="match status" value="1"/>
</dbReference>
<evidence type="ECO:0000256" key="3">
    <source>
        <dbReference type="ARBA" id="ARBA00023027"/>
    </source>
</evidence>
<dbReference type="GO" id="GO:0005829">
    <property type="term" value="C:cytosol"/>
    <property type="evidence" value="ECO:0007669"/>
    <property type="project" value="TreeGrafter"/>
</dbReference>
<dbReference type="SMART" id="SM00996">
    <property type="entry name" value="AdoHcyase"/>
    <property type="match status" value="1"/>
</dbReference>
<dbReference type="NCBIfam" id="TIGR00936">
    <property type="entry name" value="ahcY"/>
    <property type="match status" value="1"/>
</dbReference>
<evidence type="ECO:0000256" key="7">
    <source>
        <dbReference type="RuleBase" id="RU000548"/>
    </source>
</evidence>
<keyword evidence="4" id="KW-0963">Cytoplasm</keyword>
<feature type="binding site" evidence="4 5">
    <location>
        <position position="151"/>
    </location>
    <ligand>
        <name>substrate</name>
    </ligand>
</feature>
<comment type="similarity">
    <text evidence="1 4 8">Belongs to the adenosylhomocysteinase family.</text>
</comment>
<feature type="binding site" evidence="4 5">
    <location>
        <position position="126"/>
    </location>
    <ligand>
        <name>substrate</name>
    </ligand>
</feature>
<evidence type="ECO:0000256" key="4">
    <source>
        <dbReference type="HAMAP-Rule" id="MF_00563"/>
    </source>
</evidence>
<evidence type="ECO:0000256" key="2">
    <source>
        <dbReference type="ARBA" id="ARBA00022563"/>
    </source>
</evidence>
<dbReference type="Pfam" id="PF00670">
    <property type="entry name" value="AdoHcyase_NAD"/>
    <property type="match status" value="1"/>
</dbReference>
<dbReference type="InterPro" id="IPR036291">
    <property type="entry name" value="NAD(P)-bd_dom_sf"/>
</dbReference>
<dbReference type="GO" id="GO:0071269">
    <property type="term" value="P:L-homocysteine biosynthetic process"/>
    <property type="evidence" value="ECO:0007669"/>
    <property type="project" value="UniProtKB-UniRule"/>
</dbReference>
<proteinExistence type="inferred from homology"/>
<evidence type="ECO:0000256" key="8">
    <source>
        <dbReference type="RuleBase" id="RU004166"/>
    </source>
</evidence>
<reference evidence="10 11" key="1">
    <citation type="journal article" date="2016" name="Nat. Commun.">
        <title>Thousands of microbial genomes shed light on interconnected biogeochemical processes in an aquifer system.</title>
        <authorList>
            <person name="Anantharaman K."/>
            <person name="Brown C.T."/>
            <person name="Hug L.A."/>
            <person name="Sharon I."/>
            <person name="Castelle C.J."/>
            <person name="Probst A.J."/>
            <person name="Thomas B.C."/>
            <person name="Singh A."/>
            <person name="Wilkins M.J."/>
            <person name="Karaoz U."/>
            <person name="Brodie E.L."/>
            <person name="Williams K.H."/>
            <person name="Hubbard S.S."/>
            <person name="Banfield J.F."/>
        </authorList>
    </citation>
    <scope>NUCLEOTIDE SEQUENCE [LARGE SCALE GENOMIC DNA]</scope>
</reference>